<keyword evidence="1" id="KW-0067">ATP-binding</keyword>
<reference evidence="3 4" key="1">
    <citation type="journal article" date="2019" name="Int. J. Syst. Evol. Microbiol.">
        <title>The Global Catalogue of Microorganisms (GCM) 10K type strain sequencing project: providing services to taxonomists for standard genome sequencing and annotation.</title>
        <authorList>
            <consortium name="The Broad Institute Genomics Platform"/>
            <consortium name="The Broad Institute Genome Sequencing Center for Infectious Disease"/>
            <person name="Wu L."/>
            <person name="Ma J."/>
        </authorList>
    </citation>
    <scope>NUCLEOTIDE SEQUENCE [LARGE SCALE GENOMIC DNA]</scope>
    <source>
        <strain evidence="3 4">JCM 14331</strain>
    </source>
</reference>
<name>A0ABN1EDJ0_9GAMM</name>
<dbReference type="InterPro" id="IPR011761">
    <property type="entry name" value="ATP-grasp"/>
</dbReference>
<dbReference type="EMBL" id="BAAAEO010000006">
    <property type="protein sequence ID" value="GAA0564178.1"/>
    <property type="molecule type" value="Genomic_DNA"/>
</dbReference>
<accession>A0ABN1EDJ0</accession>
<protein>
    <recommendedName>
        <fullName evidence="2">ATP-grasp domain-containing protein</fullName>
    </recommendedName>
</protein>
<evidence type="ECO:0000313" key="4">
    <source>
        <dbReference type="Proteomes" id="UP001501169"/>
    </source>
</evidence>
<dbReference type="SUPFAM" id="SSF56059">
    <property type="entry name" value="Glutathione synthetase ATP-binding domain-like"/>
    <property type="match status" value="1"/>
</dbReference>
<gene>
    <name evidence="3" type="ORF">GCM10009098_35410</name>
</gene>
<dbReference type="InterPro" id="IPR013815">
    <property type="entry name" value="ATP_grasp_subdomain_1"/>
</dbReference>
<dbReference type="Gene3D" id="3.40.50.20">
    <property type="match status" value="1"/>
</dbReference>
<proteinExistence type="predicted"/>
<comment type="caution">
    <text evidence="3">The sequence shown here is derived from an EMBL/GenBank/DDBJ whole genome shotgun (WGS) entry which is preliminary data.</text>
</comment>
<dbReference type="PROSITE" id="PS50975">
    <property type="entry name" value="ATP_GRASP"/>
    <property type="match status" value="1"/>
</dbReference>
<sequence>MSATTVVLSAGPNGLGVTRSLYLKGIRPTVISRQSDDVVNYSRLPARKIVLPEKNTESALLQTLLALPQAAIVIPTSDWFVSFLAENSERLSQHIRFLLPSPDIARMLIDKAAETETVSAILPLPKTIQKLTDSTALMDNLRLPVIIKPRSHQHMVLGSKNRILGNVQEVTDFFVQYQTQLEHLIAQEVVPGDDDCQWVCNCFFDYNSDLVQAFSFNRLRLSPSHYGVTSYAISQYNEEVITLSKKLGKALGYVGPAMVEFKFDNRDNCYKYIELNPRLGMCNYFDTRCGINNAHAYWQLLNDEVLDYNVQMKNDVIFVSLYEDFFSRRKDGESISQIFSAYLNDFFKPHVFIYHTWWDPAPSARMLLRQLTSLLKALLRKARVI</sequence>
<dbReference type="RefSeq" id="WP_226768034.1">
    <property type="nucleotide sequence ID" value="NZ_BAAAEO010000006.1"/>
</dbReference>
<dbReference type="Gene3D" id="3.30.1490.20">
    <property type="entry name" value="ATP-grasp fold, A domain"/>
    <property type="match status" value="1"/>
</dbReference>
<dbReference type="Proteomes" id="UP001501169">
    <property type="component" value="Unassembled WGS sequence"/>
</dbReference>
<keyword evidence="4" id="KW-1185">Reference proteome</keyword>
<evidence type="ECO:0000313" key="3">
    <source>
        <dbReference type="EMBL" id="GAA0564178.1"/>
    </source>
</evidence>
<dbReference type="Gene3D" id="3.30.470.20">
    <property type="entry name" value="ATP-grasp fold, B domain"/>
    <property type="match status" value="1"/>
</dbReference>
<evidence type="ECO:0000256" key="1">
    <source>
        <dbReference type="PROSITE-ProRule" id="PRU00409"/>
    </source>
</evidence>
<keyword evidence="1" id="KW-0547">Nucleotide-binding</keyword>
<organism evidence="3 4">
    <name type="scientific">Rheinheimera aquimaris</name>
    <dbReference type="NCBI Taxonomy" id="412437"/>
    <lineage>
        <taxon>Bacteria</taxon>
        <taxon>Pseudomonadati</taxon>
        <taxon>Pseudomonadota</taxon>
        <taxon>Gammaproteobacteria</taxon>
        <taxon>Chromatiales</taxon>
        <taxon>Chromatiaceae</taxon>
        <taxon>Rheinheimera</taxon>
    </lineage>
</organism>
<feature type="domain" description="ATP-grasp" evidence="2">
    <location>
        <begin position="106"/>
        <end position="302"/>
    </location>
</feature>
<evidence type="ECO:0000259" key="2">
    <source>
        <dbReference type="PROSITE" id="PS50975"/>
    </source>
</evidence>